<comment type="catalytic activity">
    <reaction evidence="9">
        <text>dTTP + alpha-D-glucose 1-phosphate + H(+) = dTDP-alpha-D-glucose + diphosphate</text>
        <dbReference type="Rhea" id="RHEA:15225"/>
        <dbReference type="ChEBI" id="CHEBI:15378"/>
        <dbReference type="ChEBI" id="CHEBI:33019"/>
        <dbReference type="ChEBI" id="CHEBI:37568"/>
        <dbReference type="ChEBI" id="CHEBI:57477"/>
        <dbReference type="ChEBI" id="CHEBI:58601"/>
        <dbReference type="EC" id="2.7.7.24"/>
    </reaction>
</comment>
<organism evidence="11 12">
    <name type="scientific">Thiomicrorhabdus sediminis</name>
    <dbReference type="NCBI Taxonomy" id="2580412"/>
    <lineage>
        <taxon>Bacteria</taxon>
        <taxon>Pseudomonadati</taxon>
        <taxon>Pseudomonadota</taxon>
        <taxon>Gammaproteobacteria</taxon>
        <taxon>Thiotrichales</taxon>
        <taxon>Piscirickettsiaceae</taxon>
        <taxon>Thiomicrorhabdus</taxon>
    </lineage>
</organism>
<evidence type="ECO:0000313" key="11">
    <source>
        <dbReference type="EMBL" id="QCU89556.1"/>
    </source>
</evidence>
<evidence type="ECO:0000256" key="3">
    <source>
        <dbReference type="ARBA" id="ARBA00012461"/>
    </source>
</evidence>
<keyword evidence="5" id="KW-0548">Nucleotidyltransferase</keyword>
<evidence type="ECO:0000256" key="2">
    <source>
        <dbReference type="ARBA" id="ARBA00010480"/>
    </source>
</evidence>
<evidence type="ECO:0000256" key="4">
    <source>
        <dbReference type="ARBA" id="ARBA00022679"/>
    </source>
</evidence>
<sequence>MKGIIQTGVSRTRFYPFTRGLSKQFVPSCDKPMIYYPQAVLMLSGIKEVSIITTSEEKARAL</sequence>
<reference evidence="11 12" key="1">
    <citation type="submission" date="2019-05" db="EMBL/GenBank/DDBJ databases">
        <title>Thiomicrorhabdus sediminis sp. nov, a novel sulfur-oxidizing bacterium isolated from coastal sediment.</title>
        <authorList>
            <person name="Liu X."/>
        </authorList>
    </citation>
    <scope>NUCLEOTIDE SEQUENCE [LARGE SCALE GENOMIC DNA]</scope>
    <source>
        <strain evidence="11 12">G1</strain>
    </source>
</reference>
<dbReference type="Pfam" id="PF00483">
    <property type="entry name" value="NTP_transferase"/>
    <property type="match status" value="1"/>
</dbReference>
<dbReference type="GO" id="GO:0046872">
    <property type="term" value="F:metal ion binding"/>
    <property type="evidence" value="ECO:0007669"/>
    <property type="project" value="UniProtKB-KW"/>
</dbReference>
<keyword evidence="6" id="KW-0479">Metal-binding</keyword>
<dbReference type="InterPro" id="IPR005835">
    <property type="entry name" value="NTP_transferase_dom"/>
</dbReference>
<accession>A0A4P9K5L7</accession>
<dbReference type="EMBL" id="CP040602">
    <property type="protein sequence ID" value="QCU89556.1"/>
    <property type="molecule type" value="Genomic_DNA"/>
</dbReference>
<keyword evidence="4" id="KW-0808">Transferase</keyword>
<evidence type="ECO:0000256" key="1">
    <source>
        <dbReference type="ARBA" id="ARBA00001946"/>
    </source>
</evidence>
<dbReference type="KEGG" id="thig:FE785_02345"/>
<dbReference type="Gene3D" id="3.90.550.10">
    <property type="entry name" value="Spore Coat Polysaccharide Biosynthesis Protein SpsA, Chain A"/>
    <property type="match status" value="1"/>
</dbReference>
<keyword evidence="7" id="KW-0460">Magnesium</keyword>
<dbReference type="PANTHER" id="PTHR43532:SF4">
    <property type="entry name" value="GLUCOSE-1-PHOSPHATE THYMIDYLYLTRANSFERASE 2"/>
    <property type="match status" value="1"/>
</dbReference>
<keyword evidence="12" id="KW-1185">Reference proteome</keyword>
<comment type="function">
    <text evidence="8">Catalyzes the formation of dTDP-glucose, from dTTP and glucose 1-phosphate, as well as its pyrophosphorolysis.</text>
</comment>
<feature type="domain" description="Nucleotidyl transferase" evidence="10">
    <location>
        <begin position="2"/>
        <end position="59"/>
    </location>
</feature>
<name>A0A4P9K5L7_9GAMM</name>
<dbReference type="InterPro" id="IPR005907">
    <property type="entry name" value="G1P_thy_trans_s"/>
</dbReference>
<dbReference type="Proteomes" id="UP000304864">
    <property type="component" value="Chromosome"/>
</dbReference>
<comment type="similarity">
    <text evidence="2">Belongs to the glucose-1-phosphate thymidylyltransferase family.</text>
</comment>
<evidence type="ECO:0000256" key="5">
    <source>
        <dbReference type="ARBA" id="ARBA00022695"/>
    </source>
</evidence>
<evidence type="ECO:0000259" key="10">
    <source>
        <dbReference type="Pfam" id="PF00483"/>
    </source>
</evidence>
<dbReference type="SUPFAM" id="SSF53448">
    <property type="entry name" value="Nucleotide-diphospho-sugar transferases"/>
    <property type="match status" value="1"/>
</dbReference>
<dbReference type="EC" id="2.7.7.24" evidence="3"/>
<evidence type="ECO:0000313" key="12">
    <source>
        <dbReference type="Proteomes" id="UP000304864"/>
    </source>
</evidence>
<gene>
    <name evidence="11" type="ORF">FE785_02345</name>
</gene>
<dbReference type="InterPro" id="IPR029044">
    <property type="entry name" value="Nucleotide-diphossugar_trans"/>
</dbReference>
<proteinExistence type="inferred from homology"/>
<evidence type="ECO:0000256" key="9">
    <source>
        <dbReference type="ARBA" id="ARBA00049336"/>
    </source>
</evidence>
<dbReference type="OrthoDB" id="9806359at2"/>
<dbReference type="PANTHER" id="PTHR43532">
    <property type="entry name" value="GLUCOSE-1-PHOSPHATE THYMIDYLYLTRANSFERASE"/>
    <property type="match status" value="1"/>
</dbReference>
<evidence type="ECO:0000256" key="6">
    <source>
        <dbReference type="ARBA" id="ARBA00022723"/>
    </source>
</evidence>
<comment type="cofactor">
    <cofactor evidence="1">
        <name>Mg(2+)</name>
        <dbReference type="ChEBI" id="CHEBI:18420"/>
    </cofactor>
</comment>
<dbReference type="GO" id="GO:0008879">
    <property type="term" value="F:glucose-1-phosphate thymidylyltransferase activity"/>
    <property type="evidence" value="ECO:0007669"/>
    <property type="project" value="UniProtKB-EC"/>
</dbReference>
<dbReference type="AlphaFoldDB" id="A0A4P9K5L7"/>
<evidence type="ECO:0000256" key="8">
    <source>
        <dbReference type="ARBA" id="ARBA00037065"/>
    </source>
</evidence>
<evidence type="ECO:0000256" key="7">
    <source>
        <dbReference type="ARBA" id="ARBA00022842"/>
    </source>
</evidence>
<protein>
    <recommendedName>
        <fullName evidence="3">glucose-1-phosphate thymidylyltransferase</fullName>
        <ecNumber evidence="3">2.7.7.24</ecNumber>
    </recommendedName>
</protein>